<proteinExistence type="predicted"/>
<keyword evidence="2" id="KW-1185">Reference proteome</keyword>
<dbReference type="PROSITE" id="PS51257">
    <property type="entry name" value="PROKAR_LIPOPROTEIN"/>
    <property type="match status" value="1"/>
</dbReference>
<evidence type="ECO:0008006" key="3">
    <source>
        <dbReference type="Google" id="ProtNLM"/>
    </source>
</evidence>
<reference evidence="1 2" key="1">
    <citation type="submission" date="2022-11" db="EMBL/GenBank/DDBJ databases">
        <title>Deinococcus ZS9-10, Low Temperature and Draught-tolerating, UV-resistant Bacteria from Continental Antarctica.</title>
        <authorList>
            <person name="Cheng L."/>
        </authorList>
    </citation>
    <scope>NUCLEOTIDE SEQUENCE [LARGE SCALE GENOMIC DNA]</scope>
    <source>
        <strain evidence="1 2">ZS9-10</strain>
    </source>
</reference>
<dbReference type="RefSeq" id="WP_317638803.1">
    <property type="nucleotide sequence ID" value="NZ_JAPMIV010000002.1"/>
</dbReference>
<gene>
    <name evidence="1" type="ORF">ORD21_02685</name>
</gene>
<accession>A0ABU4DM41</accession>
<dbReference type="EMBL" id="JAPMIV010000002">
    <property type="protein sequence ID" value="MDV6373503.1"/>
    <property type="molecule type" value="Genomic_DNA"/>
</dbReference>
<name>A0ABU4DM41_9DEIO</name>
<evidence type="ECO:0000313" key="1">
    <source>
        <dbReference type="EMBL" id="MDV6373503.1"/>
    </source>
</evidence>
<dbReference type="Proteomes" id="UP001276150">
    <property type="component" value="Unassembled WGS sequence"/>
</dbReference>
<organism evidence="1 2">
    <name type="scientific">Deinococcus arenicola</name>
    <dbReference type="NCBI Taxonomy" id="2994950"/>
    <lineage>
        <taxon>Bacteria</taxon>
        <taxon>Thermotogati</taxon>
        <taxon>Deinococcota</taxon>
        <taxon>Deinococci</taxon>
        <taxon>Deinococcales</taxon>
        <taxon>Deinococcaceae</taxon>
        <taxon>Deinococcus</taxon>
    </lineage>
</organism>
<evidence type="ECO:0000313" key="2">
    <source>
        <dbReference type="Proteomes" id="UP001276150"/>
    </source>
</evidence>
<comment type="caution">
    <text evidence="1">The sequence shown here is derived from an EMBL/GenBank/DDBJ whole genome shotgun (WGS) entry which is preliminary data.</text>
</comment>
<sequence length="193" mass="19746">MKRLLMAAVGLTGVLASCGGVEVIIDPGIVPVSNLRLLSYTSQYTLANDAVDTKSGTVYSKGTPIICNNLNTRLSVDVTFNGTINQFGARLEGRDTGMTKTVYSNALGNIPSGNPSTFEFVVGPNTAPLSVQPRGLGAQAIVVTPVNTISVQGASFVTVQAQSGDGTVSNSVSSVQALPIANCNTGGAQPLSN</sequence>
<protein>
    <recommendedName>
        <fullName evidence="3">Lipoprotein</fullName>
    </recommendedName>
</protein>